<organism evidence="1 2">
    <name type="scientific">Natrarchaeobius chitinivorans</name>
    <dbReference type="NCBI Taxonomy" id="1679083"/>
    <lineage>
        <taxon>Archaea</taxon>
        <taxon>Methanobacteriati</taxon>
        <taxon>Methanobacteriota</taxon>
        <taxon>Stenosarchaea group</taxon>
        <taxon>Halobacteria</taxon>
        <taxon>Halobacteriales</taxon>
        <taxon>Natrialbaceae</taxon>
        <taxon>Natrarchaeobius</taxon>
    </lineage>
</organism>
<proteinExistence type="predicted"/>
<sequence length="174" mass="19011">MTFGDTGDEDDELHLEWSGLNDNDHDVNFRILIQGTDGGDGGDWTGDTVTSVTDYEQLASAEPGVNLDNTNGSDDYTWEDVFGEDQPVDVDDHTEIDVTADFSEDEDDDTRERELSVEVEVWINEEDGDHGPNDDALGDSKTAKATITVTNEAAKIEVGGQGTFELDSDEEVSE</sequence>
<evidence type="ECO:0000313" key="1">
    <source>
        <dbReference type="EMBL" id="RQG97974.1"/>
    </source>
</evidence>
<dbReference type="Proteomes" id="UP000282323">
    <property type="component" value="Unassembled WGS sequence"/>
</dbReference>
<accession>A0A3N6MBC1</accession>
<evidence type="ECO:0000313" key="2">
    <source>
        <dbReference type="Proteomes" id="UP000282323"/>
    </source>
</evidence>
<protein>
    <submittedName>
        <fullName evidence="1">Uncharacterized protein</fullName>
    </submittedName>
</protein>
<comment type="caution">
    <text evidence="1">The sequence shown here is derived from an EMBL/GenBank/DDBJ whole genome shotgun (WGS) entry which is preliminary data.</text>
</comment>
<reference evidence="1 2" key="1">
    <citation type="submission" date="2018-10" db="EMBL/GenBank/DDBJ databases">
        <title>Natrarchaeobius chitinivorans gen. nov., sp. nov., and Natrarchaeobius haloalkaliphilus sp. nov., alkaliphilic, chitin-utilizing haloarchaea from hypersaline alkaline lakes.</title>
        <authorList>
            <person name="Sorokin D.Y."/>
            <person name="Elcheninov A.G."/>
            <person name="Kostrikina N.A."/>
            <person name="Bale N.J."/>
            <person name="Sinninghe Damste J.S."/>
            <person name="Khijniak T.V."/>
            <person name="Kublanov I.V."/>
            <person name="Toshchakov S.V."/>
        </authorList>
    </citation>
    <scope>NUCLEOTIDE SEQUENCE [LARGE SCALE GENOMIC DNA]</scope>
    <source>
        <strain evidence="1 2">AArcht4T</strain>
    </source>
</reference>
<dbReference type="AlphaFoldDB" id="A0A3N6MBC1"/>
<dbReference type="EMBL" id="REGA01000001">
    <property type="protein sequence ID" value="RQG97974.1"/>
    <property type="molecule type" value="Genomic_DNA"/>
</dbReference>
<keyword evidence="2" id="KW-1185">Reference proteome</keyword>
<name>A0A3N6MBC1_NATCH</name>
<gene>
    <name evidence="1" type="ORF">EA473_01925</name>
</gene>